<organism evidence="16 17">
    <name type="scientific">Roseinatronobacter monicus</name>
    <dbReference type="NCBI Taxonomy" id="393481"/>
    <lineage>
        <taxon>Bacteria</taxon>
        <taxon>Pseudomonadati</taxon>
        <taxon>Pseudomonadota</taxon>
        <taxon>Alphaproteobacteria</taxon>
        <taxon>Rhodobacterales</taxon>
        <taxon>Paracoccaceae</taxon>
        <taxon>Roseinatronobacter</taxon>
    </lineage>
</organism>
<feature type="binding site" description="in other chain" evidence="10">
    <location>
        <begin position="166"/>
        <end position="168"/>
    </location>
    <ligand>
        <name>ATP</name>
        <dbReference type="ChEBI" id="CHEBI:30616"/>
        <note>ligand shared between two neighboring subunits</note>
    </ligand>
</feature>
<keyword evidence="5 10" id="KW-0479">Metal-binding</keyword>
<dbReference type="FunFam" id="3.30.300.10:FF:000003">
    <property type="entry name" value="S-adenosylmethionine synthase"/>
    <property type="match status" value="1"/>
</dbReference>
<dbReference type="AlphaFoldDB" id="A0A543KG02"/>
<keyword evidence="3 10" id="KW-0554">One-carbon metabolism</keyword>
<dbReference type="HAMAP" id="MF_00086">
    <property type="entry name" value="S_AdoMet_synth1"/>
    <property type="match status" value="1"/>
</dbReference>
<dbReference type="Gene3D" id="3.30.300.10">
    <property type="match status" value="3"/>
</dbReference>
<dbReference type="PANTHER" id="PTHR11964">
    <property type="entry name" value="S-ADENOSYLMETHIONINE SYNTHETASE"/>
    <property type="match status" value="1"/>
</dbReference>
<feature type="binding site" evidence="10">
    <location>
        <position position="268"/>
    </location>
    <ligand>
        <name>ATP</name>
        <dbReference type="ChEBI" id="CHEBI:30616"/>
        <note>ligand shared between two neighboring subunits</note>
    </ligand>
</feature>
<feature type="binding site" description="in other chain" evidence="10">
    <location>
        <position position="58"/>
    </location>
    <ligand>
        <name>L-methionine</name>
        <dbReference type="ChEBI" id="CHEBI:57844"/>
        <note>ligand shared between two neighboring subunits</note>
    </ligand>
</feature>
<keyword evidence="4 10" id="KW-0808">Transferase</keyword>
<sequence length="388" mass="42421">MARDNYIFTSESVSEGHPDKVCDRISDAVLDALLAEEETARVACETFATSSLVVIGGEVGLSDPERLKDYMGRIPQIARDCIKDIGYEQDKFHWNTCHVLNFLHEQSAHIWQGVSQDGAGDQGIMFGYAVDETPELMPAPIQYAHQILKRLAEVRKSGVEPTLRPDAKTQLSLRYEGGRPVEVTQLVLSTQHASADQKPDDIRAIVEPYIREVLPADWLTEKTEWWVNPTGTFVIGGPDGDAGLTGRKIIVDTYGGSAPHGGGAFSGKDPTKVDRSAAYAARYLAKNVVAAGMAKRCTLQISYAIGVARPLSIYVDTHGTGLVDDEAIERAVAKVMDLTPRGIREHLGLNRPIYARTAAYGHFGRAPESDGGFSWERTDLIEALKKAV</sequence>
<keyword evidence="17" id="KW-1185">Reference proteome</keyword>
<keyword evidence="10" id="KW-0963">Cytoplasm</keyword>
<feature type="domain" description="S-adenosylmethionine synthetase N-terminal" evidence="13">
    <location>
        <begin position="5"/>
        <end position="108"/>
    </location>
</feature>
<dbReference type="InterPro" id="IPR022630">
    <property type="entry name" value="S-AdoMet_synt_C"/>
</dbReference>
<dbReference type="EMBL" id="VFPT01000001">
    <property type="protein sequence ID" value="TQM94002.1"/>
    <property type="molecule type" value="Genomic_DNA"/>
</dbReference>
<dbReference type="GO" id="GO:0005737">
    <property type="term" value="C:cytoplasm"/>
    <property type="evidence" value="ECO:0007669"/>
    <property type="project" value="UniProtKB-SubCell"/>
</dbReference>
<evidence type="ECO:0000256" key="5">
    <source>
        <dbReference type="ARBA" id="ARBA00022723"/>
    </source>
</evidence>
<comment type="cofactor">
    <cofactor evidence="10">
        <name>K(+)</name>
        <dbReference type="ChEBI" id="CHEBI:29103"/>
    </cofactor>
    <text evidence="10">Binds 1 potassium ion per subunit.</text>
</comment>
<comment type="subunit">
    <text evidence="10">Homotetramer; dimer of dimers.</text>
</comment>
<comment type="caution">
    <text evidence="10">Lacks conserved residue(s) required for the propagation of feature annotation.</text>
</comment>
<comment type="pathway">
    <text evidence="1 10">Amino-acid biosynthesis; S-adenosyl-L-methionine biosynthesis; S-adenosyl-L-methionine from L-methionine: step 1/1.</text>
</comment>
<feature type="binding site" evidence="10">
    <location>
        <position position="19"/>
    </location>
    <ligand>
        <name>Mg(2+)</name>
        <dbReference type="ChEBI" id="CHEBI:18420"/>
    </ligand>
</feature>
<dbReference type="OrthoDB" id="9801686at2"/>
<evidence type="ECO:0000259" key="15">
    <source>
        <dbReference type="Pfam" id="PF02773"/>
    </source>
</evidence>
<dbReference type="Pfam" id="PF02772">
    <property type="entry name" value="S-AdoMet_synt_M"/>
    <property type="match status" value="1"/>
</dbReference>
<proteinExistence type="inferred from homology"/>
<evidence type="ECO:0000256" key="1">
    <source>
        <dbReference type="ARBA" id="ARBA00005224"/>
    </source>
</evidence>
<dbReference type="NCBIfam" id="TIGR01034">
    <property type="entry name" value="metK"/>
    <property type="match status" value="1"/>
</dbReference>
<feature type="domain" description="S-adenosylmethionine synthetase central" evidence="14">
    <location>
        <begin position="117"/>
        <end position="233"/>
    </location>
</feature>
<dbReference type="InterPro" id="IPR022636">
    <property type="entry name" value="S-AdoMet_synthetase_sfam"/>
</dbReference>
<dbReference type="SUPFAM" id="SSF55973">
    <property type="entry name" value="S-adenosylmethionine synthetase"/>
    <property type="match status" value="3"/>
</dbReference>
<keyword evidence="6 10" id="KW-0547">Nucleotide-binding</keyword>
<evidence type="ECO:0000256" key="2">
    <source>
        <dbReference type="ARBA" id="ARBA00009685"/>
    </source>
</evidence>
<evidence type="ECO:0000256" key="12">
    <source>
        <dbReference type="RuleBase" id="RU004462"/>
    </source>
</evidence>
<feature type="binding site" evidence="10">
    <location>
        <position position="264"/>
    </location>
    <ligand>
        <name>ATP</name>
        <dbReference type="ChEBI" id="CHEBI:30616"/>
        <note>ligand shared between two neighboring subunits</note>
    </ligand>
</feature>
<name>A0A543KG02_9RHOB</name>
<dbReference type="GO" id="GO:0005524">
    <property type="term" value="F:ATP binding"/>
    <property type="evidence" value="ECO:0007669"/>
    <property type="project" value="UniProtKB-UniRule"/>
</dbReference>
<evidence type="ECO:0000256" key="9">
    <source>
        <dbReference type="ARBA" id="ARBA00022958"/>
    </source>
</evidence>
<dbReference type="RefSeq" id="WP_142082374.1">
    <property type="nucleotide sequence ID" value="NZ_JBOFFA010000049.1"/>
</dbReference>
<dbReference type="GO" id="GO:0000287">
    <property type="term" value="F:magnesium ion binding"/>
    <property type="evidence" value="ECO:0007669"/>
    <property type="project" value="UniProtKB-UniRule"/>
</dbReference>
<feature type="binding site" description="in other chain" evidence="10">
    <location>
        <position position="17"/>
    </location>
    <ligand>
        <name>ATP</name>
        <dbReference type="ChEBI" id="CHEBI:30616"/>
        <note>ligand shared between two neighboring subunits</note>
    </ligand>
</feature>
<evidence type="ECO:0000259" key="14">
    <source>
        <dbReference type="Pfam" id="PF02772"/>
    </source>
</evidence>
<dbReference type="EC" id="2.5.1.6" evidence="10"/>
<comment type="similarity">
    <text evidence="2 10 12">Belongs to the AdoMet synthase family.</text>
</comment>
<feature type="binding site" description="in other chain" evidence="10">
    <location>
        <position position="272"/>
    </location>
    <ligand>
        <name>L-methionine</name>
        <dbReference type="ChEBI" id="CHEBI:57844"/>
        <note>ligand shared between two neighboring subunits</note>
    </ligand>
</feature>
<comment type="cofactor">
    <cofactor evidence="10">
        <name>Mg(2+)</name>
        <dbReference type="ChEBI" id="CHEBI:18420"/>
    </cofactor>
    <text evidence="10">Binds 2 divalent ions per subunit.</text>
</comment>
<dbReference type="Pfam" id="PF02773">
    <property type="entry name" value="S-AdoMet_synt_C"/>
    <property type="match status" value="1"/>
</dbReference>
<evidence type="ECO:0000313" key="17">
    <source>
        <dbReference type="Proteomes" id="UP000320582"/>
    </source>
</evidence>
<feature type="binding site" evidence="10">
    <location>
        <position position="241"/>
    </location>
    <ligand>
        <name>L-methionine</name>
        <dbReference type="ChEBI" id="CHEBI:57844"/>
        <note>ligand shared between two neighboring subunits</note>
    </ligand>
</feature>
<evidence type="ECO:0000256" key="8">
    <source>
        <dbReference type="ARBA" id="ARBA00022842"/>
    </source>
</evidence>
<comment type="function">
    <text evidence="10">Catalyzes the formation of S-adenosylmethionine (AdoMet) from methionine and ATP. The overall synthetic reaction is composed of two sequential steps, AdoMet formation and the subsequent tripolyphosphate hydrolysis which occurs prior to release of AdoMet from the enzyme.</text>
</comment>
<comment type="catalytic activity">
    <reaction evidence="10">
        <text>L-methionine + ATP + H2O = S-adenosyl-L-methionine + phosphate + diphosphate</text>
        <dbReference type="Rhea" id="RHEA:21080"/>
        <dbReference type="ChEBI" id="CHEBI:15377"/>
        <dbReference type="ChEBI" id="CHEBI:30616"/>
        <dbReference type="ChEBI" id="CHEBI:33019"/>
        <dbReference type="ChEBI" id="CHEBI:43474"/>
        <dbReference type="ChEBI" id="CHEBI:57844"/>
        <dbReference type="ChEBI" id="CHEBI:59789"/>
        <dbReference type="EC" id="2.5.1.6"/>
    </reaction>
</comment>
<keyword evidence="7 10" id="KW-0067">ATP-binding</keyword>
<feature type="binding site" evidence="10">
    <location>
        <position position="241"/>
    </location>
    <ligand>
        <name>ATP</name>
        <dbReference type="ChEBI" id="CHEBI:30616"/>
        <note>ligand shared between two neighboring subunits</note>
    </ligand>
</feature>
<dbReference type="InterPro" id="IPR022629">
    <property type="entry name" value="S-AdoMet_synt_central"/>
</dbReference>
<accession>A0A543KG02</accession>
<dbReference type="UniPathway" id="UPA00315">
    <property type="reaction ID" value="UER00080"/>
</dbReference>
<evidence type="ECO:0000313" key="16">
    <source>
        <dbReference type="EMBL" id="TQM94002.1"/>
    </source>
</evidence>
<evidence type="ECO:0000256" key="3">
    <source>
        <dbReference type="ARBA" id="ARBA00022563"/>
    </source>
</evidence>
<gene>
    <name evidence="10" type="primary">metK</name>
    <name evidence="16" type="ORF">BD293_2657</name>
</gene>
<feature type="domain" description="S-adenosylmethionine synthetase C-terminal" evidence="15">
    <location>
        <begin position="235"/>
        <end position="377"/>
    </location>
</feature>
<dbReference type="PROSITE" id="PS00377">
    <property type="entry name" value="ADOMET_SYNTHASE_2"/>
    <property type="match status" value="1"/>
</dbReference>
<dbReference type="GO" id="GO:0006556">
    <property type="term" value="P:S-adenosylmethionine biosynthetic process"/>
    <property type="evidence" value="ECO:0007669"/>
    <property type="project" value="UniProtKB-UniRule"/>
</dbReference>
<keyword evidence="9 10" id="KW-0630">Potassium</keyword>
<protein>
    <recommendedName>
        <fullName evidence="10">S-adenosylmethionine synthase</fullName>
        <shortName evidence="10">AdoMet synthase</shortName>
        <ecNumber evidence="10">2.5.1.6</ecNumber>
    </recommendedName>
    <alternativeName>
        <fullName evidence="10">MAT</fullName>
    </alternativeName>
    <alternativeName>
        <fullName evidence="10">Methionine adenosyltransferase</fullName>
    </alternativeName>
</protein>
<dbReference type="Proteomes" id="UP000320582">
    <property type="component" value="Unassembled WGS sequence"/>
</dbReference>
<evidence type="ECO:0000256" key="10">
    <source>
        <dbReference type="HAMAP-Rule" id="MF_00086"/>
    </source>
</evidence>
<evidence type="ECO:0000256" key="7">
    <source>
        <dbReference type="ARBA" id="ARBA00022840"/>
    </source>
</evidence>
<dbReference type="Pfam" id="PF00438">
    <property type="entry name" value="S-AdoMet_synt_N"/>
    <property type="match status" value="1"/>
</dbReference>
<feature type="binding site" description="in other chain" evidence="10">
    <location>
        <position position="106"/>
    </location>
    <ligand>
        <name>L-methionine</name>
        <dbReference type="ChEBI" id="CHEBI:57844"/>
        <note>ligand shared between two neighboring subunits</note>
    </ligand>
</feature>
<dbReference type="InterPro" id="IPR022628">
    <property type="entry name" value="S-AdoMet_synt_N"/>
</dbReference>
<feature type="binding site" description="in other chain" evidence="10">
    <location>
        <begin position="247"/>
        <end position="248"/>
    </location>
    <ligand>
        <name>ATP</name>
        <dbReference type="ChEBI" id="CHEBI:30616"/>
        <note>ligand shared between two neighboring subunits</note>
    </ligand>
</feature>
<keyword evidence="8 10" id="KW-0460">Magnesium</keyword>
<evidence type="ECO:0000256" key="11">
    <source>
        <dbReference type="RuleBase" id="RU000542"/>
    </source>
</evidence>
<dbReference type="InterPro" id="IPR002133">
    <property type="entry name" value="S-AdoMet_synthetase"/>
</dbReference>
<dbReference type="PROSITE" id="PS00376">
    <property type="entry name" value="ADOMET_SYNTHASE_1"/>
    <property type="match status" value="1"/>
</dbReference>
<dbReference type="InterPro" id="IPR022631">
    <property type="entry name" value="ADOMET_SYNTHASE_CS"/>
</dbReference>
<dbReference type="CDD" id="cd18079">
    <property type="entry name" value="S-AdoMet_synt"/>
    <property type="match status" value="1"/>
</dbReference>
<dbReference type="GO" id="GO:0004478">
    <property type="term" value="F:methionine adenosyltransferase activity"/>
    <property type="evidence" value="ECO:0007669"/>
    <property type="project" value="UniProtKB-UniRule"/>
</dbReference>
<evidence type="ECO:0000256" key="6">
    <source>
        <dbReference type="ARBA" id="ARBA00022741"/>
    </source>
</evidence>
<evidence type="ECO:0000256" key="4">
    <source>
        <dbReference type="ARBA" id="ARBA00022679"/>
    </source>
</evidence>
<reference evidence="16 17" key="1">
    <citation type="submission" date="2019-06" db="EMBL/GenBank/DDBJ databases">
        <title>Genomic Encyclopedia of Archaeal and Bacterial Type Strains, Phase II (KMG-II): from individual species to whole genera.</title>
        <authorList>
            <person name="Goeker M."/>
        </authorList>
    </citation>
    <scope>NUCLEOTIDE SEQUENCE [LARGE SCALE GENOMIC DNA]</scope>
    <source>
        <strain evidence="16 17">DSM 18423</strain>
    </source>
</reference>
<comment type="caution">
    <text evidence="16">The sequence shown here is derived from an EMBL/GenBank/DDBJ whole genome shotgun (WGS) entry which is preliminary data.</text>
</comment>
<feature type="region of interest" description="Flexible loop" evidence="10">
    <location>
        <begin position="106"/>
        <end position="116"/>
    </location>
</feature>
<evidence type="ECO:0000259" key="13">
    <source>
        <dbReference type="Pfam" id="PF00438"/>
    </source>
</evidence>
<feature type="binding site" evidence="10">
    <location>
        <position position="45"/>
    </location>
    <ligand>
        <name>K(+)</name>
        <dbReference type="ChEBI" id="CHEBI:29103"/>
    </ligand>
</feature>
<dbReference type="GO" id="GO:0006730">
    <property type="term" value="P:one-carbon metabolic process"/>
    <property type="evidence" value="ECO:0007669"/>
    <property type="project" value="UniProtKB-KW"/>
</dbReference>
<comment type="subcellular location">
    <subcellularLocation>
        <location evidence="10 11">Cytoplasm</location>
    </subcellularLocation>
</comment>
<dbReference type="PIRSF" id="PIRSF000497">
    <property type="entry name" value="MAT"/>
    <property type="match status" value="1"/>
</dbReference>